<dbReference type="PANTHER" id="PTHR46796:SF13">
    <property type="entry name" value="HTH-TYPE TRANSCRIPTIONAL ACTIVATOR RHAS"/>
    <property type="match status" value="1"/>
</dbReference>
<name>A0ABW9RQ06_9BACT</name>
<dbReference type="PANTHER" id="PTHR46796">
    <property type="entry name" value="HTH-TYPE TRANSCRIPTIONAL ACTIVATOR RHAS-RELATED"/>
    <property type="match status" value="1"/>
</dbReference>
<evidence type="ECO:0000256" key="1">
    <source>
        <dbReference type="ARBA" id="ARBA00023015"/>
    </source>
</evidence>
<evidence type="ECO:0000313" key="6">
    <source>
        <dbReference type="Proteomes" id="UP000798808"/>
    </source>
</evidence>
<dbReference type="Gene3D" id="1.10.10.60">
    <property type="entry name" value="Homeodomain-like"/>
    <property type="match status" value="1"/>
</dbReference>
<keyword evidence="3" id="KW-0804">Transcription</keyword>
<dbReference type="EMBL" id="SMLW01000558">
    <property type="protein sequence ID" value="MTI26016.1"/>
    <property type="molecule type" value="Genomic_DNA"/>
</dbReference>
<dbReference type="InterPro" id="IPR046532">
    <property type="entry name" value="DUF6597"/>
</dbReference>
<reference evidence="5 6" key="1">
    <citation type="submission" date="2019-02" db="EMBL/GenBank/DDBJ databases">
        <authorList>
            <person name="Goldberg S.R."/>
            <person name="Haltli B.A."/>
            <person name="Correa H."/>
            <person name="Russell K.G."/>
        </authorList>
    </citation>
    <scope>NUCLEOTIDE SEQUENCE [LARGE SCALE GENOMIC DNA]</scope>
    <source>
        <strain evidence="5 6">JCM 16186</strain>
    </source>
</reference>
<proteinExistence type="predicted"/>
<dbReference type="Pfam" id="PF12833">
    <property type="entry name" value="HTH_18"/>
    <property type="match status" value="1"/>
</dbReference>
<keyword evidence="1" id="KW-0805">Transcription regulation</keyword>
<dbReference type="RefSeq" id="WP_155172757.1">
    <property type="nucleotide sequence ID" value="NZ_BAAAFL010000026.1"/>
</dbReference>
<dbReference type="Proteomes" id="UP000798808">
    <property type="component" value="Unassembled WGS sequence"/>
</dbReference>
<comment type="caution">
    <text evidence="5">The sequence shown here is derived from an EMBL/GenBank/DDBJ whole genome shotgun (WGS) entry which is preliminary data.</text>
</comment>
<dbReference type="InterPro" id="IPR050204">
    <property type="entry name" value="AraC_XylS_family_regulators"/>
</dbReference>
<sequence>MNYEIIPPPARLSPFIRFFWILESNEPYLHRGLADGCAELIFHYNGIFDELCDENQREKSFSSGLHGPTRKFRRFIIDSGFGIFGVYIYPFAIPKLFSLPTIAVSNEMPDLKNLLGAAGDRLEEQIMLASSNYERANILSTFLEHQLKKNLEVPANISVAVHHMLSHRGIVDIPALAEHCCLSLRQFERKFKEYSGFSPKLYSRIIRFQTAAAQYGASGKSLTEIAYQCGYYDQSHFINDFKEFSGFNPSTYFSGEAEGTAWRDSEMS</sequence>
<evidence type="ECO:0000256" key="3">
    <source>
        <dbReference type="ARBA" id="ARBA00023163"/>
    </source>
</evidence>
<organism evidence="5 6">
    <name type="scientific">Fulvivirga kasyanovii</name>
    <dbReference type="NCBI Taxonomy" id="396812"/>
    <lineage>
        <taxon>Bacteria</taxon>
        <taxon>Pseudomonadati</taxon>
        <taxon>Bacteroidota</taxon>
        <taxon>Cytophagia</taxon>
        <taxon>Cytophagales</taxon>
        <taxon>Fulvivirgaceae</taxon>
        <taxon>Fulvivirga</taxon>
    </lineage>
</organism>
<accession>A0ABW9RQ06</accession>
<evidence type="ECO:0000256" key="2">
    <source>
        <dbReference type="ARBA" id="ARBA00023125"/>
    </source>
</evidence>
<dbReference type="InterPro" id="IPR018060">
    <property type="entry name" value="HTH_AraC"/>
</dbReference>
<dbReference type="PROSITE" id="PS01124">
    <property type="entry name" value="HTH_ARAC_FAMILY_2"/>
    <property type="match status" value="1"/>
</dbReference>
<protein>
    <submittedName>
        <fullName evidence="5">AraC family transcriptional regulator</fullName>
    </submittedName>
</protein>
<evidence type="ECO:0000313" key="5">
    <source>
        <dbReference type="EMBL" id="MTI26016.1"/>
    </source>
</evidence>
<gene>
    <name evidence="5" type="ORF">E1163_13750</name>
</gene>
<keyword evidence="2" id="KW-0238">DNA-binding</keyword>
<dbReference type="Pfam" id="PF20240">
    <property type="entry name" value="DUF6597"/>
    <property type="match status" value="1"/>
</dbReference>
<dbReference type="InterPro" id="IPR009057">
    <property type="entry name" value="Homeodomain-like_sf"/>
</dbReference>
<dbReference type="SMART" id="SM00342">
    <property type="entry name" value="HTH_ARAC"/>
    <property type="match status" value="1"/>
</dbReference>
<feature type="domain" description="HTH araC/xylS-type" evidence="4">
    <location>
        <begin position="155"/>
        <end position="255"/>
    </location>
</feature>
<dbReference type="SUPFAM" id="SSF46689">
    <property type="entry name" value="Homeodomain-like"/>
    <property type="match status" value="1"/>
</dbReference>
<evidence type="ECO:0000259" key="4">
    <source>
        <dbReference type="PROSITE" id="PS01124"/>
    </source>
</evidence>
<keyword evidence="6" id="KW-1185">Reference proteome</keyword>